<evidence type="ECO:0000313" key="1">
    <source>
        <dbReference type="EMBL" id="CAB0045254.1"/>
    </source>
</evidence>
<sequence length="263" mass="28749">MTDEKFDVFLVWTRQKSAQISQISQISIQLALRAAASVVTQATCTTSIECACLRFSRRTQPSPYQATTPPIRPVPFTSAANRRDPRRAAFCVTPATRWSTRAVSDLVRSSVSIELIYYSAFCADPRTTTQLACPPSVIVSVRASARRVLQVQCCSDPESPRSVPVGVPSVRRAVSTTARPFVPFPLYLASRTLVGDEHPLVWRVVHRQSRPGRGGIDTGGVHGEATVTRYMSASSIRRPPHAIMAFLAESVVSLACLKTSTKC</sequence>
<dbReference type="AlphaFoldDB" id="A0A6H5J9A9"/>
<organism evidence="1 2">
    <name type="scientific">Trichogramma brassicae</name>
    <dbReference type="NCBI Taxonomy" id="86971"/>
    <lineage>
        <taxon>Eukaryota</taxon>
        <taxon>Metazoa</taxon>
        <taxon>Ecdysozoa</taxon>
        <taxon>Arthropoda</taxon>
        <taxon>Hexapoda</taxon>
        <taxon>Insecta</taxon>
        <taxon>Pterygota</taxon>
        <taxon>Neoptera</taxon>
        <taxon>Endopterygota</taxon>
        <taxon>Hymenoptera</taxon>
        <taxon>Apocrita</taxon>
        <taxon>Proctotrupomorpha</taxon>
        <taxon>Chalcidoidea</taxon>
        <taxon>Trichogrammatidae</taxon>
        <taxon>Trichogramma</taxon>
    </lineage>
</organism>
<dbReference type="EMBL" id="CADCXV010001558">
    <property type="protein sequence ID" value="CAB0045254.1"/>
    <property type="molecule type" value="Genomic_DNA"/>
</dbReference>
<proteinExistence type="predicted"/>
<gene>
    <name evidence="1" type="ORF">TBRA_LOCUS16785</name>
</gene>
<accession>A0A6H5J9A9</accession>
<evidence type="ECO:0000313" key="2">
    <source>
        <dbReference type="Proteomes" id="UP000479190"/>
    </source>
</evidence>
<name>A0A6H5J9A9_9HYME</name>
<keyword evidence="2" id="KW-1185">Reference proteome</keyword>
<reference evidence="1 2" key="1">
    <citation type="submission" date="2020-02" db="EMBL/GenBank/DDBJ databases">
        <authorList>
            <person name="Ferguson B K."/>
        </authorList>
    </citation>
    <scope>NUCLEOTIDE SEQUENCE [LARGE SCALE GENOMIC DNA]</scope>
</reference>
<protein>
    <submittedName>
        <fullName evidence="1">Uncharacterized protein</fullName>
    </submittedName>
</protein>
<dbReference type="Proteomes" id="UP000479190">
    <property type="component" value="Unassembled WGS sequence"/>
</dbReference>